<dbReference type="PANTHER" id="PTHR13166:SF7">
    <property type="entry name" value="LYR MOTIF-CONTAINING PROTEIN 4"/>
    <property type="match status" value="1"/>
</dbReference>
<dbReference type="InterPro" id="IPR051522">
    <property type="entry name" value="ISC_assembly_LYR"/>
</dbReference>
<dbReference type="EMBL" id="KV722342">
    <property type="protein sequence ID" value="OCH94609.1"/>
    <property type="molecule type" value="Genomic_DNA"/>
</dbReference>
<dbReference type="InterPro" id="IPR008011">
    <property type="entry name" value="Complex1_LYR_dom"/>
</dbReference>
<gene>
    <name evidence="3" type="ORF">OBBRIDRAFT_722361</name>
</gene>
<dbReference type="AlphaFoldDB" id="A0A8E2DRM8"/>
<dbReference type="GO" id="GO:0016226">
    <property type="term" value="P:iron-sulfur cluster assembly"/>
    <property type="evidence" value="ECO:0007669"/>
    <property type="project" value="InterPro"/>
</dbReference>
<dbReference type="InterPro" id="IPR045297">
    <property type="entry name" value="Complex1_LYR_LYRM4"/>
</dbReference>
<dbReference type="GO" id="GO:0005739">
    <property type="term" value="C:mitochondrion"/>
    <property type="evidence" value="ECO:0007669"/>
    <property type="project" value="TreeGrafter"/>
</dbReference>
<sequence>MSTPPTTQAIRHLYAATLRTARAFSSYNFRQYFLRRTRGEFRNIQTDSSKLSSFYNSKTHELAVLRRSAIVNQLYGGWRLVVEDQKPQRIRDDN</sequence>
<keyword evidence="4" id="KW-1185">Reference proteome</keyword>
<dbReference type="Proteomes" id="UP000250043">
    <property type="component" value="Unassembled WGS sequence"/>
</dbReference>
<comment type="similarity">
    <text evidence="1">Belongs to the complex I LYR family.</text>
</comment>
<dbReference type="CDD" id="cd20264">
    <property type="entry name" value="Complex1_LYR_LYRM4"/>
    <property type="match status" value="1"/>
</dbReference>
<dbReference type="OrthoDB" id="275715at2759"/>
<evidence type="ECO:0000259" key="2">
    <source>
        <dbReference type="Pfam" id="PF05347"/>
    </source>
</evidence>
<proteinExistence type="inferred from homology"/>
<protein>
    <recommendedName>
        <fullName evidence="2">Complex 1 LYR protein domain-containing protein</fullName>
    </recommendedName>
</protein>
<evidence type="ECO:0000313" key="3">
    <source>
        <dbReference type="EMBL" id="OCH94609.1"/>
    </source>
</evidence>
<evidence type="ECO:0000313" key="4">
    <source>
        <dbReference type="Proteomes" id="UP000250043"/>
    </source>
</evidence>
<name>A0A8E2DRM8_9APHY</name>
<dbReference type="Pfam" id="PF05347">
    <property type="entry name" value="Complex1_LYR"/>
    <property type="match status" value="1"/>
</dbReference>
<dbReference type="PANTHER" id="PTHR13166">
    <property type="entry name" value="PROTEIN C6ORF149"/>
    <property type="match status" value="1"/>
</dbReference>
<dbReference type="GO" id="GO:1990221">
    <property type="term" value="C:L-cysteine desulfurase complex"/>
    <property type="evidence" value="ECO:0007669"/>
    <property type="project" value="TreeGrafter"/>
</dbReference>
<evidence type="ECO:0000256" key="1">
    <source>
        <dbReference type="ARBA" id="ARBA00009508"/>
    </source>
</evidence>
<organism evidence="3 4">
    <name type="scientific">Obba rivulosa</name>
    <dbReference type="NCBI Taxonomy" id="1052685"/>
    <lineage>
        <taxon>Eukaryota</taxon>
        <taxon>Fungi</taxon>
        <taxon>Dikarya</taxon>
        <taxon>Basidiomycota</taxon>
        <taxon>Agaricomycotina</taxon>
        <taxon>Agaricomycetes</taxon>
        <taxon>Polyporales</taxon>
        <taxon>Gelatoporiaceae</taxon>
        <taxon>Obba</taxon>
    </lineage>
</organism>
<feature type="domain" description="Complex 1 LYR protein" evidence="2">
    <location>
        <begin position="9"/>
        <end position="56"/>
    </location>
</feature>
<accession>A0A8E2DRM8</accession>
<reference evidence="3 4" key="1">
    <citation type="submission" date="2016-07" db="EMBL/GenBank/DDBJ databases">
        <title>Draft genome of the white-rot fungus Obba rivulosa 3A-2.</title>
        <authorList>
            <consortium name="DOE Joint Genome Institute"/>
            <person name="Miettinen O."/>
            <person name="Riley R."/>
            <person name="Acob R."/>
            <person name="Barry K."/>
            <person name="Cullen D."/>
            <person name="De Vries R."/>
            <person name="Hainaut M."/>
            <person name="Hatakka A."/>
            <person name="Henrissat B."/>
            <person name="Hilden K."/>
            <person name="Kuo R."/>
            <person name="Labutti K."/>
            <person name="Lipzen A."/>
            <person name="Makela M.R."/>
            <person name="Sandor L."/>
            <person name="Spatafora J.W."/>
            <person name="Grigoriev I.V."/>
            <person name="Hibbett D.S."/>
        </authorList>
    </citation>
    <scope>NUCLEOTIDE SEQUENCE [LARGE SCALE GENOMIC DNA]</scope>
    <source>
        <strain evidence="3 4">3A-2</strain>
    </source>
</reference>